<keyword evidence="1" id="KW-0805">Transcription regulation</keyword>
<dbReference type="CDD" id="cd07377">
    <property type="entry name" value="WHTH_GntR"/>
    <property type="match status" value="1"/>
</dbReference>
<dbReference type="Pfam" id="PF07729">
    <property type="entry name" value="FCD"/>
    <property type="match status" value="1"/>
</dbReference>
<dbReference type="GO" id="GO:0003677">
    <property type="term" value="F:DNA binding"/>
    <property type="evidence" value="ECO:0007669"/>
    <property type="project" value="UniProtKB-KW"/>
</dbReference>
<dbReference type="InterPro" id="IPR036390">
    <property type="entry name" value="WH_DNA-bd_sf"/>
</dbReference>
<dbReference type="InterPro" id="IPR000524">
    <property type="entry name" value="Tscrpt_reg_HTH_GntR"/>
</dbReference>
<dbReference type="SUPFAM" id="SSF46785">
    <property type="entry name" value="Winged helix' DNA-binding domain"/>
    <property type="match status" value="1"/>
</dbReference>
<dbReference type="InterPro" id="IPR011711">
    <property type="entry name" value="GntR_C"/>
</dbReference>
<dbReference type="SMART" id="SM00345">
    <property type="entry name" value="HTH_GNTR"/>
    <property type="match status" value="1"/>
</dbReference>
<dbReference type="GO" id="GO:0003700">
    <property type="term" value="F:DNA-binding transcription factor activity"/>
    <property type="evidence" value="ECO:0007669"/>
    <property type="project" value="InterPro"/>
</dbReference>
<evidence type="ECO:0000313" key="6">
    <source>
        <dbReference type="Proteomes" id="UP000046373"/>
    </source>
</evidence>
<dbReference type="Gene3D" id="1.20.120.530">
    <property type="entry name" value="GntR ligand-binding domain-like"/>
    <property type="match status" value="1"/>
</dbReference>
<dbReference type="PANTHER" id="PTHR43537:SF5">
    <property type="entry name" value="UXU OPERON TRANSCRIPTIONAL REGULATOR"/>
    <property type="match status" value="1"/>
</dbReference>
<dbReference type="Gene3D" id="1.10.10.10">
    <property type="entry name" value="Winged helix-like DNA-binding domain superfamily/Winged helix DNA-binding domain"/>
    <property type="match status" value="1"/>
</dbReference>
<evidence type="ECO:0000256" key="1">
    <source>
        <dbReference type="ARBA" id="ARBA00023015"/>
    </source>
</evidence>
<dbReference type="AlphaFoldDB" id="A0A090F186"/>
<organism evidence="5 6">
    <name type="scientific">Mesorhizobium plurifarium</name>
    <dbReference type="NCBI Taxonomy" id="69974"/>
    <lineage>
        <taxon>Bacteria</taxon>
        <taxon>Pseudomonadati</taxon>
        <taxon>Pseudomonadota</taxon>
        <taxon>Alphaproteobacteria</taxon>
        <taxon>Hyphomicrobiales</taxon>
        <taxon>Phyllobacteriaceae</taxon>
        <taxon>Mesorhizobium</taxon>
    </lineage>
</organism>
<dbReference type="PRINTS" id="PR00035">
    <property type="entry name" value="HTHGNTR"/>
</dbReference>
<evidence type="ECO:0000256" key="2">
    <source>
        <dbReference type="ARBA" id="ARBA00023125"/>
    </source>
</evidence>
<sequence>MPKYIAREIARSLRNRIDAGEWSESGRLPNERELATQYRVARNTMRSAIDRLAGDGTLVRHVGRGTFLRQDNRGSILKMLHRLSGASPIDVMAVRLILEPRATALAAINANANELRAIAAAYGSSVAALEMEDFERWDAELHLKIVRGTRNELLTHLHEVLCVVARTQEQWRKIKQRTFSMERRHIYCRQHGEIVEALMRRDGEAAATAMRGHLETVRQNLFAGHAL</sequence>
<dbReference type="SUPFAM" id="SSF48008">
    <property type="entry name" value="GntR ligand-binding domain-like"/>
    <property type="match status" value="1"/>
</dbReference>
<protein>
    <submittedName>
        <fullName evidence="5">Regulatory protein, GntR:Bacterial regulatory protein, GntR</fullName>
    </submittedName>
</protein>
<evidence type="ECO:0000259" key="4">
    <source>
        <dbReference type="PROSITE" id="PS50949"/>
    </source>
</evidence>
<keyword evidence="2" id="KW-0238">DNA-binding</keyword>
<proteinExistence type="predicted"/>
<evidence type="ECO:0000313" key="5">
    <source>
        <dbReference type="EMBL" id="CDX35384.1"/>
    </source>
</evidence>
<dbReference type="Pfam" id="PF00392">
    <property type="entry name" value="GntR"/>
    <property type="match status" value="1"/>
</dbReference>
<dbReference type="GeneID" id="31890357"/>
<dbReference type="InterPro" id="IPR008920">
    <property type="entry name" value="TF_FadR/GntR_C"/>
</dbReference>
<dbReference type="PANTHER" id="PTHR43537">
    <property type="entry name" value="TRANSCRIPTIONAL REGULATOR, GNTR FAMILY"/>
    <property type="match status" value="1"/>
</dbReference>
<feature type="domain" description="HTH gntR-type" evidence="4">
    <location>
        <begin position="3"/>
        <end position="71"/>
    </location>
</feature>
<dbReference type="EMBL" id="CCNB01000012">
    <property type="protein sequence ID" value="CDX35384.1"/>
    <property type="molecule type" value="Genomic_DNA"/>
</dbReference>
<evidence type="ECO:0000256" key="3">
    <source>
        <dbReference type="ARBA" id="ARBA00023163"/>
    </source>
</evidence>
<reference evidence="5 6" key="1">
    <citation type="submission" date="2014-08" db="EMBL/GenBank/DDBJ databases">
        <authorList>
            <person name="Moulin Lionel"/>
        </authorList>
    </citation>
    <scope>NUCLEOTIDE SEQUENCE [LARGE SCALE GENOMIC DNA]</scope>
</reference>
<dbReference type="SMART" id="SM00895">
    <property type="entry name" value="FCD"/>
    <property type="match status" value="1"/>
</dbReference>
<name>A0A090F186_MESPL</name>
<dbReference type="Proteomes" id="UP000046373">
    <property type="component" value="Unassembled WGS sequence"/>
</dbReference>
<accession>A0A090F186</accession>
<gene>
    <name evidence="5" type="ORF">MPLDJ20_20167</name>
</gene>
<dbReference type="PROSITE" id="PS50949">
    <property type="entry name" value="HTH_GNTR"/>
    <property type="match status" value="1"/>
</dbReference>
<dbReference type="InterPro" id="IPR036388">
    <property type="entry name" value="WH-like_DNA-bd_sf"/>
</dbReference>
<keyword evidence="3" id="KW-0804">Transcription</keyword>